<accession>A0A9P7UKE6</accession>
<dbReference type="EMBL" id="CM032191">
    <property type="protein sequence ID" value="KAG7085773.1"/>
    <property type="molecule type" value="Genomic_DNA"/>
</dbReference>
<dbReference type="GeneID" id="66072390"/>
<name>A0A9P7UKE6_9AGAR</name>
<organism evidence="2 3">
    <name type="scientific">Marasmius oreades</name>
    <name type="common">fairy-ring Marasmius</name>
    <dbReference type="NCBI Taxonomy" id="181124"/>
    <lineage>
        <taxon>Eukaryota</taxon>
        <taxon>Fungi</taxon>
        <taxon>Dikarya</taxon>
        <taxon>Basidiomycota</taxon>
        <taxon>Agaricomycotina</taxon>
        <taxon>Agaricomycetes</taxon>
        <taxon>Agaricomycetidae</taxon>
        <taxon>Agaricales</taxon>
        <taxon>Marasmiineae</taxon>
        <taxon>Marasmiaceae</taxon>
        <taxon>Marasmius</taxon>
    </lineage>
</organism>
<dbReference type="KEGG" id="more:E1B28_003314"/>
<dbReference type="OrthoDB" id="5588846at2759"/>
<proteinExistence type="predicted"/>
<feature type="region of interest" description="Disordered" evidence="1">
    <location>
        <begin position="18"/>
        <end position="57"/>
    </location>
</feature>
<protein>
    <submittedName>
        <fullName evidence="2">Uncharacterized protein</fullName>
    </submittedName>
</protein>
<evidence type="ECO:0000313" key="2">
    <source>
        <dbReference type="EMBL" id="KAG7085773.1"/>
    </source>
</evidence>
<gene>
    <name evidence="2" type="ORF">E1B28_003314</name>
</gene>
<dbReference type="RefSeq" id="XP_043002244.1">
    <property type="nucleotide sequence ID" value="XM_043160288.1"/>
</dbReference>
<evidence type="ECO:0000256" key="1">
    <source>
        <dbReference type="SAM" id="MobiDB-lite"/>
    </source>
</evidence>
<reference evidence="2" key="1">
    <citation type="journal article" date="2021" name="Genome Biol. Evol.">
        <title>The assembled and annotated genome of the fairy-ring fungus Marasmius oreades.</title>
        <authorList>
            <person name="Hiltunen M."/>
            <person name="Ament-Velasquez S.L."/>
            <person name="Johannesson H."/>
        </authorList>
    </citation>
    <scope>NUCLEOTIDE SEQUENCE</scope>
    <source>
        <strain evidence="2">03SP1</strain>
    </source>
</reference>
<sequence>MWLIIIRYRSNGLLLVEEEAGDKDKEKDNGELETALQEQQPDNTEALPPVPEARTPLFTHAPPQAYREVLAEAEILFVRILEETGAKVNSRRFEDAFVPRRPSC</sequence>
<dbReference type="Proteomes" id="UP001049176">
    <property type="component" value="Chromosome 11"/>
</dbReference>
<keyword evidence="3" id="KW-1185">Reference proteome</keyword>
<dbReference type="AlphaFoldDB" id="A0A9P7UKE6"/>
<evidence type="ECO:0000313" key="3">
    <source>
        <dbReference type="Proteomes" id="UP001049176"/>
    </source>
</evidence>
<comment type="caution">
    <text evidence="2">The sequence shown here is derived from an EMBL/GenBank/DDBJ whole genome shotgun (WGS) entry which is preliminary data.</text>
</comment>